<dbReference type="PROSITE" id="PS50404">
    <property type="entry name" value="GST_NTER"/>
    <property type="match status" value="1"/>
</dbReference>
<dbReference type="HOGENOM" id="CLU_011226_5_1_1"/>
<dbReference type="Pfam" id="PF00043">
    <property type="entry name" value="GST_C"/>
    <property type="match status" value="1"/>
</dbReference>
<evidence type="ECO:0000259" key="6">
    <source>
        <dbReference type="PROSITE" id="PS50405"/>
    </source>
</evidence>
<dbReference type="eggNOG" id="KOG0867">
    <property type="taxonomic scope" value="Eukaryota"/>
</dbReference>
<feature type="domain" description="GST C-terminal" evidence="6">
    <location>
        <begin position="88"/>
        <end position="217"/>
    </location>
</feature>
<dbReference type="GO" id="GO:0005737">
    <property type="term" value="C:cytoplasm"/>
    <property type="evidence" value="ECO:0007669"/>
    <property type="project" value="TreeGrafter"/>
</dbReference>
<dbReference type="GO" id="GO:0009636">
    <property type="term" value="P:response to toxic substance"/>
    <property type="evidence" value="ECO:0007669"/>
    <property type="project" value="UniProtKB-ARBA"/>
</dbReference>
<dbReference type="PROSITE" id="PS50405">
    <property type="entry name" value="GST_CTER"/>
    <property type="match status" value="1"/>
</dbReference>
<evidence type="ECO:0000256" key="4">
    <source>
        <dbReference type="ARBA" id="ARBA00047960"/>
    </source>
</evidence>
<dbReference type="STRING" id="660122.C7ZE76"/>
<dbReference type="OMA" id="AWMQRIT"/>
<dbReference type="GeneID" id="9669108"/>
<name>C7ZE76_FUSV7</name>
<dbReference type="Pfam" id="PF02798">
    <property type="entry name" value="GST_N"/>
    <property type="match status" value="1"/>
</dbReference>
<evidence type="ECO:0000313" key="7">
    <source>
        <dbReference type="EMBL" id="EEU37684.1"/>
    </source>
</evidence>
<dbReference type="EC" id="2.5.1.18" evidence="2"/>
<keyword evidence="3" id="KW-0808">Transferase</keyword>
<dbReference type="FunFam" id="1.20.1050.10:FF:000004">
    <property type="entry name" value="Glutathione S-transferase F2"/>
    <property type="match status" value="1"/>
</dbReference>
<dbReference type="KEGG" id="nhe:NECHADRAFT_87470"/>
<accession>C7ZE76</accession>
<dbReference type="GO" id="GO:0043295">
    <property type="term" value="F:glutathione binding"/>
    <property type="evidence" value="ECO:0007669"/>
    <property type="project" value="TreeGrafter"/>
</dbReference>
<dbReference type="InterPro" id="IPR036282">
    <property type="entry name" value="Glutathione-S-Trfase_C_sf"/>
</dbReference>
<evidence type="ECO:0000313" key="8">
    <source>
        <dbReference type="Proteomes" id="UP000005206"/>
    </source>
</evidence>
<dbReference type="VEuPathDB" id="FungiDB:NECHADRAFT_87470"/>
<dbReference type="InterPro" id="IPR036249">
    <property type="entry name" value="Thioredoxin-like_sf"/>
</dbReference>
<dbReference type="Gene3D" id="1.20.1050.10">
    <property type="match status" value="1"/>
</dbReference>
<dbReference type="InterPro" id="IPR004046">
    <property type="entry name" value="GST_C"/>
</dbReference>
<evidence type="ECO:0000256" key="3">
    <source>
        <dbReference type="ARBA" id="ARBA00022679"/>
    </source>
</evidence>
<dbReference type="PANTHER" id="PTHR43900:SF3">
    <property type="entry name" value="GLUTATHIONE S-TRANSFERASE RHO"/>
    <property type="match status" value="1"/>
</dbReference>
<dbReference type="InterPro" id="IPR010987">
    <property type="entry name" value="Glutathione-S-Trfase_C-like"/>
</dbReference>
<dbReference type="SFLD" id="SFLDS00019">
    <property type="entry name" value="Glutathione_Transferase_(cytos"/>
    <property type="match status" value="1"/>
</dbReference>
<evidence type="ECO:0000259" key="5">
    <source>
        <dbReference type="PROSITE" id="PS50404"/>
    </source>
</evidence>
<dbReference type="PANTHER" id="PTHR43900">
    <property type="entry name" value="GLUTATHIONE S-TRANSFERASE RHO"/>
    <property type="match status" value="1"/>
</dbReference>
<proteinExistence type="inferred from homology"/>
<dbReference type="Proteomes" id="UP000005206">
    <property type="component" value="Chromosome 12"/>
</dbReference>
<reference evidence="7 8" key="1">
    <citation type="journal article" date="2009" name="PLoS Genet.">
        <title>The genome of Nectria haematococca: contribution of supernumerary chromosomes to gene expansion.</title>
        <authorList>
            <person name="Coleman J.J."/>
            <person name="Rounsley S.D."/>
            <person name="Rodriguez-Carres M."/>
            <person name="Kuo A."/>
            <person name="Wasmann C.C."/>
            <person name="Grimwood J."/>
            <person name="Schmutz J."/>
            <person name="Taga M."/>
            <person name="White G.J."/>
            <person name="Zhou S."/>
            <person name="Schwartz D.C."/>
            <person name="Freitag M."/>
            <person name="Ma L.J."/>
            <person name="Danchin E.G."/>
            <person name="Henrissat B."/>
            <person name="Coutinho P.M."/>
            <person name="Nelson D.R."/>
            <person name="Straney D."/>
            <person name="Napoli C.A."/>
            <person name="Barker B.M."/>
            <person name="Gribskov M."/>
            <person name="Rep M."/>
            <person name="Kroken S."/>
            <person name="Molnar I."/>
            <person name="Rensing C."/>
            <person name="Kennell J.C."/>
            <person name="Zamora J."/>
            <person name="Farman M.L."/>
            <person name="Selker E.U."/>
            <person name="Salamov A."/>
            <person name="Shapiro H."/>
            <person name="Pangilinan J."/>
            <person name="Lindquist E."/>
            <person name="Lamers C."/>
            <person name="Grigoriev I.V."/>
            <person name="Geiser D.M."/>
            <person name="Covert S.F."/>
            <person name="Temporini E."/>
            <person name="Vanetten H.D."/>
        </authorList>
    </citation>
    <scope>NUCLEOTIDE SEQUENCE [LARGE SCALE GENOMIC DNA]</scope>
    <source>
        <strain evidence="8">ATCC MYA-4622 / CBS 123669 / FGSC 9596 / NRRL 45880 / 77-13-4</strain>
    </source>
</reference>
<protein>
    <recommendedName>
        <fullName evidence="2">glutathione transferase</fullName>
        <ecNumber evidence="2">2.5.1.18</ecNumber>
    </recommendedName>
</protein>
<keyword evidence="8" id="KW-1185">Reference proteome</keyword>
<dbReference type="InterPro" id="IPR004045">
    <property type="entry name" value="Glutathione_S-Trfase_N"/>
</dbReference>
<dbReference type="Gene3D" id="3.40.30.10">
    <property type="entry name" value="Glutaredoxin"/>
    <property type="match status" value="1"/>
</dbReference>
<organism evidence="7 8">
    <name type="scientific">Fusarium vanettenii (strain ATCC MYA-4622 / CBS 123669 / FGSC 9596 / NRRL 45880 / 77-13-4)</name>
    <name type="common">Fusarium solani subsp. pisi</name>
    <dbReference type="NCBI Taxonomy" id="660122"/>
    <lineage>
        <taxon>Eukaryota</taxon>
        <taxon>Fungi</taxon>
        <taxon>Dikarya</taxon>
        <taxon>Ascomycota</taxon>
        <taxon>Pezizomycotina</taxon>
        <taxon>Sordariomycetes</taxon>
        <taxon>Hypocreomycetidae</taxon>
        <taxon>Hypocreales</taxon>
        <taxon>Nectriaceae</taxon>
        <taxon>Fusarium</taxon>
        <taxon>Fusarium solani species complex</taxon>
        <taxon>Fusarium vanettenii</taxon>
    </lineage>
</organism>
<gene>
    <name evidence="7" type="ORF">NECHADRAFT_87470</name>
</gene>
<feature type="domain" description="GST N-terminal" evidence="5">
    <location>
        <begin position="1"/>
        <end position="83"/>
    </location>
</feature>
<dbReference type="EMBL" id="GG698921">
    <property type="protein sequence ID" value="EEU37684.1"/>
    <property type="molecule type" value="Genomic_DNA"/>
</dbReference>
<dbReference type="AlphaFoldDB" id="C7ZE76"/>
<dbReference type="InterPro" id="IPR040079">
    <property type="entry name" value="Glutathione_S-Trfase"/>
</dbReference>
<evidence type="ECO:0000256" key="1">
    <source>
        <dbReference type="ARBA" id="ARBA00010128"/>
    </source>
</evidence>
<dbReference type="InParanoid" id="C7ZE76"/>
<dbReference type="OrthoDB" id="249703at2759"/>
<sequence>MTPTVYGNLPSTRARRVLLLLEELGVEYDLKTLDFAKAEHRSPTYVEEHHPFAKVPAYEDGDLKIFESRAICRYLVNKHSSPLGPPSSPEALAAFEQAASVEYAYFEPSVSTLSFELIFKKVLSLGETDQGIVAQHKAQLVQVLDYYEKILEKQDYLAGQNYSLVDLFHIPWIGFITYRLQLPELIDSRKNVTAWWQRVSGRKASKIIAERLAQLQH</sequence>
<dbReference type="GO" id="GO:0006749">
    <property type="term" value="P:glutathione metabolic process"/>
    <property type="evidence" value="ECO:0007669"/>
    <property type="project" value="TreeGrafter"/>
</dbReference>
<dbReference type="SFLD" id="SFLDG00358">
    <property type="entry name" value="Main_(cytGST)"/>
    <property type="match status" value="1"/>
</dbReference>
<comment type="catalytic activity">
    <reaction evidence="4">
        <text>RX + glutathione = an S-substituted glutathione + a halide anion + H(+)</text>
        <dbReference type="Rhea" id="RHEA:16437"/>
        <dbReference type="ChEBI" id="CHEBI:15378"/>
        <dbReference type="ChEBI" id="CHEBI:16042"/>
        <dbReference type="ChEBI" id="CHEBI:17792"/>
        <dbReference type="ChEBI" id="CHEBI:57925"/>
        <dbReference type="ChEBI" id="CHEBI:90779"/>
        <dbReference type="EC" id="2.5.1.18"/>
    </reaction>
</comment>
<dbReference type="SUPFAM" id="SSF47616">
    <property type="entry name" value="GST C-terminal domain-like"/>
    <property type="match status" value="1"/>
</dbReference>
<dbReference type="RefSeq" id="XP_003043397.1">
    <property type="nucleotide sequence ID" value="XM_003043351.1"/>
</dbReference>
<dbReference type="GO" id="GO:0004364">
    <property type="term" value="F:glutathione transferase activity"/>
    <property type="evidence" value="ECO:0007669"/>
    <property type="project" value="UniProtKB-EC"/>
</dbReference>
<dbReference type="SUPFAM" id="SSF52833">
    <property type="entry name" value="Thioredoxin-like"/>
    <property type="match status" value="1"/>
</dbReference>
<dbReference type="FunFam" id="3.40.30.10:FF:000016">
    <property type="entry name" value="Glutathione S-transferase F2"/>
    <property type="match status" value="1"/>
</dbReference>
<comment type="similarity">
    <text evidence="1">Belongs to the GST superfamily. Phi family.</text>
</comment>
<evidence type="ECO:0000256" key="2">
    <source>
        <dbReference type="ARBA" id="ARBA00012452"/>
    </source>
</evidence>